<keyword evidence="1" id="KW-0175">Coiled coil</keyword>
<dbReference type="EMBL" id="LRBS01000048">
    <property type="protein sequence ID" value="OII76996.1"/>
    <property type="molecule type" value="Genomic_DNA"/>
</dbReference>
<gene>
    <name evidence="2" type="ORF">cand_023390</name>
</gene>
<dbReference type="Proteomes" id="UP000186804">
    <property type="component" value="Unassembled WGS sequence"/>
</dbReference>
<feature type="coiled-coil region" evidence="1">
    <location>
        <begin position="19"/>
        <end position="46"/>
    </location>
</feature>
<dbReference type="OrthoDB" id="10283039at2759"/>
<evidence type="ECO:0000313" key="3">
    <source>
        <dbReference type="Proteomes" id="UP000186804"/>
    </source>
</evidence>
<keyword evidence="3" id="KW-1185">Reference proteome</keyword>
<dbReference type="VEuPathDB" id="CryptoDB:cand_023390"/>
<proteinExistence type="predicted"/>
<comment type="caution">
    <text evidence="2">The sequence shown here is derived from an EMBL/GenBank/DDBJ whole genome shotgun (WGS) entry which is preliminary data.</text>
</comment>
<evidence type="ECO:0000256" key="1">
    <source>
        <dbReference type="SAM" id="Coils"/>
    </source>
</evidence>
<evidence type="ECO:0000313" key="2">
    <source>
        <dbReference type="EMBL" id="OII76996.1"/>
    </source>
</evidence>
<sequence>MNPISKIKEVNAILSLDENSDLNNSIEDTKTEVERLHIEVQKINQISKRVACEMKEIVDSFPVCALFMPQCSEDRFEDENQMEIDDSPQMHNTNEIPGSNSETANFDISTNIGMQHHIPMSIESPSGSINLSEYL</sequence>
<dbReference type="AlphaFoldDB" id="A0A1J4MVC1"/>
<accession>A0A1J4MVC1</accession>
<dbReference type="RefSeq" id="XP_067068842.1">
    <property type="nucleotide sequence ID" value="XM_067212569.1"/>
</dbReference>
<protein>
    <submittedName>
        <fullName evidence="2">Uncharacterized protein</fullName>
    </submittedName>
</protein>
<organism evidence="2 3">
    <name type="scientific">Cryptosporidium andersoni</name>
    <dbReference type="NCBI Taxonomy" id="117008"/>
    <lineage>
        <taxon>Eukaryota</taxon>
        <taxon>Sar</taxon>
        <taxon>Alveolata</taxon>
        <taxon>Apicomplexa</taxon>
        <taxon>Conoidasida</taxon>
        <taxon>Coccidia</taxon>
        <taxon>Eucoccidiorida</taxon>
        <taxon>Eimeriorina</taxon>
        <taxon>Cryptosporidiidae</taxon>
        <taxon>Cryptosporidium</taxon>
    </lineage>
</organism>
<name>A0A1J4MVC1_9CRYT</name>
<reference evidence="2 3" key="1">
    <citation type="submission" date="2016-10" db="EMBL/GenBank/DDBJ databases">
        <title>Reductive evolution of mitochondrial metabolism and differential evolution of invasion-related proteins in Cryptosporidium.</title>
        <authorList>
            <person name="Liu S."/>
            <person name="Roellig D.M."/>
            <person name="Guo Y."/>
            <person name="Li N."/>
            <person name="Frace M.A."/>
            <person name="Tang K."/>
            <person name="Zhang L."/>
            <person name="Feng Y."/>
            <person name="Xiao L."/>
        </authorList>
    </citation>
    <scope>NUCLEOTIDE SEQUENCE [LARGE SCALE GENOMIC DNA]</scope>
    <source>
        <strain evidence="2">30847</strain>
    </source>
</reference>
<dbReference type="GeneID" id="92366523"/>